<name>A0ACB7RWM9_HYAAI</name>
<comment type="caution">
    <text evidence="1">The sequence shown here is derived from an EMBL/GenBank/DDBJ whole genome shotgun (WGS) entry which is preliminary data.</text>
</comment>
<dbReference type="Proteomes" id="UP000821845">
    <property type="component" value="Chromosome 8"/>
</dbReference>
<keyword evidence="2" id="KW-1185">Reference proteome</keyword>
<proteinExistence type="predicted"/>
<dbReference type="EMBL" id="CM023488">
    <property type="protein sequence ID" value="KAH6924924.1"/>
    <property type="molecule type" value="Genomic_DNA"/>
</dbReference>
<evidence type="ECO:0000313" key="1">
    <source>
        <dbReference type="EMBL" id="KAH6924924.1"/>
    </source>
</evidence>
<sequence>MGIELLQMDPLTMPNISMPIPILGDIKLYDGSFTGLSTIQRTGPNWIRADDNGLSVMLGMGIGKMDISCGIGISTSLMSQGIYMSMNTKKACISAHVNE</sequence>
<gene>
    <name evidence="1" type="ORF">HPB50_026530</name>
</gene>
<accession>A0ACB7RWM9</accession>
<protein>
    <submittedName>
        <fullName evidence="1">Uncharacterized protein</fullName>
    </submittedName>
</protein>
<organism evidence="1 2">
    <name type="scientific">Hyalomma asiaticum</name>
    <name type="common">Tick</name>
    <dbReference type="NCBI Taxonomy" id="266040"/>
    <lineage>
        <taxon>Eukaryota</taxon>
        <taxon>Metazoa</taxon>
        <taxon>Ecdysozoa</taxon>
        <taxon>Arthropoda</taxon>
        <taxon>Chelicerata</taxon>
        <taxon>Arachnida</taxon>
        <taxon>Acari</taxon>
        <taxon>Parasitiformes</taxon>
        <taxon>Ixodida</taxon>
        <taxon>Ixodoidea</taxon>
        <taxon>Ixodidae</taxon>
        <taxon>Hyalomminae</taxon>
        <taxon>Hyalomma</taxon>
    </lineage>
</organism>
<reference evidence="1" key="1">
    <citation type="submission" date="2020-05" db="EMBL/GenBank/DDBJ databases">
        <title>Large-scale comparative analyses of tick genomes elucidate their genetic diversity and vector capacities.</title>
        <authorList>
            <person name="Jia N."/>
            <person name="Wang J."/>
            <person name="Shi W."/>
            <person name="Du L."/>
            <person name="Sun Y."/>
            <person name="Zhan W."/>
            <person name="Jiang J."/>
            <person name="Wang Q."/>
            <person name="Zhang B."/>
            <person name="Ji P."/>
            <person name="Sakyi L.B."/>
            <person name="Cui X."/>
            <person name="Yuan T."/>
            <person name="Jiang B."/>
            <person name="Yang W."/>
            <person name="Lam T.T.-Y."/>
            <person name="Chang Q."/>
            <person name="Ding S."/>
            <person name="Wang X."/>
            <person name="Zhu J."/>
            <person name="Ruan X."/>
            <person name="Zhao L."/>
            <person name="Wei J."/>
            <person name="Que T."/>
            <person name="Du C."/>
            <person name="Cheng J."/>
            <person name="Dai P."/>
            <person name="Han X."/>
            <person name="Huang E."/>
            <person name="Gao Y."/>
            <person name="Liu J."/>
            <person name="Shao H."/>
            <person name="Ye R."/>
            <person name="Li L."/>
            <person name="Wei W."/>
            <person name="Wang X."/>
            <person name="Wang C."/>
            <person name="Yang T."/>
            <person name="Huo Q."/>
            <person name="Li W."/>
            <person name="Guo W."/>
            <person name="Chen H."/>
            <person name="Zhou L."/>
            <person name="Ni X."/>
            <person name="Tian J."/>
            <person name="Zhou Y."/>
            <person name="Sheng Y."/>
            <person name="Liu T."/>
            <person name="Pan Y."/>
            <person name="Xia L."/>
            <person name="Li J."/>
            <person name="Zhao F."/>
            <person name="Cao W."/>
        </authorList>
    </citation>
    <scope>NUCLEOTIDE SEQUENCE</scope>
    <source>
        <strain evidence="1">Hyas-2018</strain>
    </source>
</reference>
<evidence type="ECO:0000313" key="2">
    <source>
        <dbReference type="Proteomes" id="UP000821845"/>
    </source>
</evidence>